<dbReference type="VEuPathDB" id="FungiDB:SJAG_00796"/>
<evidence type="ECO:0000256" key="6">
    <source>
        <dbReference type="RuleBase" id="RU364107"/>
    </source>
</evidence>
<dbReference type="GO" id="GO:0140588">
    <property type="term" value="P:chromatin looping"/>
    <property type="evidence" value="ECO:0007669"/>
    <property type="project" value="EnsemblFungi"/>
</dbReference>
<evidence type="ECO:0000313" key="9">
    <source>
        <dbReference type="JaponicusDB" id="SJAG_00796"/>
    </source>
</evidence>
<gene>
    <name evidence="9" type="primary">mis4</name>
    <name evidence="8" type="ORF">SJAG_00796</name>
</gene>
<dbReference type="STRING" id="402676.B6JWL8"/>
<keyword evidence="4 6" id="KW-0539">Nucleus</keyword>
<dbReference type="GO" id="GO:0003682">
    <property type="term" value="F:chromatin binding"/>
    <property type="evidence" value="ECO:0000318"/>
    <property type="project" value="GO_Central"/>
</dbReference>
<dbReference type="GO" id="GO:1990414">
    <property type="term" value="P:replication-born double-strand break repair via sister chromatid exchange"/>
    <property type="evidence" value="ECO:0000318"/>
    <property type="project" value="GO_Central"/>
</dbReference>
<dbReference type="OMA" id="GSTDWPA"/>
<evidence type="ECO:0000256" key="4">
    <source>
        <dbReference type="ARBA" id="ARBA00023242"/>
    </source>
</evidence>
<dbReference type="InterPro" id="IPR024986">
    <property type="entry name" value="Nipped-B_C"/>
</dbReference>
<dbReference type="GO" id="GO:0000228">
    <property type="term" value="C:nuclear chromosome"/>
    <property type="evidence" value="ECO:0007669"/>
    <property type="project" value="EnsemblFungi"/>
</dbReference>
<dbReference type="InterPro" id="IPR033031">
    <property type="entry name" value="Scc2/Nipped-B"/>
</dbReference>
<evidence type="ECO:0000313" key="10">
    <source>
        <dbReference type="Proteomes" id="UP000001744"/>
    </source>
</evidence>
<dbReference type="HOGENOM" id="CLU_243880_0_0_1"/>
<sequence length="1611" mass="183517">MSTHVKDDENASFDVFSAFKFTPLTTGIPISLGTNVALTPSSRIPNEPLELNKSEMEQMTRYLDHLNCKNESSLNPEESKFYEESLRTILKEDDLENQTIKLIGTNSQRPTLQQKSSALFIPPILQSLSPPCNVQLETPLRSTPSLSSDTNVSFDVSLLSSPSRTSENIVERNTHVKDEPLNQPSNVSALHKQNDAPQLHRLEDDISRQKEELDSLLSTLSTGFHLEPQKIPREMRPFFFVYPDTMGLSLSNFALDRLILSFNRLQQITKLESVVTENAMADLKSFSEAGLRAWKPPHFMPLQNVDEIMDALESLEHILKLIYFIVFILSYFPTYVKLHDETTLSLILEKTYSIGEVFISQALQFYSVDGVQKNPSLKPKFSMVFGKYSDTLMMIAKLSELIPFSEAIIVRTVFLSVFLVTLEAPAKENTVTIPANAADVIQSSAFECLQLIFSTYPSHREFVLQEALMSLTTLPASRSLLRTYRLSSRKQVLPISTLLVKLIQSTSFEINRFLEDLNVPVETVEKYESMKNYSKLIESIDSRLLKSRELEYKFANLAVSFFLNRAMQQAKSDTNTFMSALTHAIVEDLLNMLTLPEWPSVETLVRQFAFNLVIIILNERQTVAVRRSALELLSIIVNKLNETFSVKLYEKYGFQPFDNKDSEKPLTEDLLNQIEKIANVCIAYQYELSFRSSCYRYNFMYSRNLWLLYFLSLKPNTRDEVVKKQLITFILRYSASNGMNVFNSPNDEQLNDFYLLSLYGSSLYQSLQSFISLIIGFIDSPQANLRTKSLRILNHMNDLPKILRTQPVLLNQVIGKLNDNSAVARELAVDLLGSYILSNPDALPSIYEVISLRTSDVSTAVRKRALKNLRDFHNLTQDKAIHNDIYLKLLLRRTDQEESITVLSLKILEDLWFGSIPLQEGFGDLTFDDLSVVSKTTLNAHCRFITNFFAETTGDIQLRIVASIKQMLASSTDEGRIELEFRLSMLLGSLFSRLMENLYVVDSESASKQVREILATLYLFSRSTPSLFTESQVTLLKSYLKGASNLEEQRMCFYVVALLRQILPYQPSIPVSFLREVETVLLQLLPKAGTFILRELVPCLCYLFEKLSDHQRLQKILKSCLTNLGTIPVDTKPEKVSRILDLLGLFVKFGDFTDACFNPSNLLLTAIKDSSIYLYLSNVFLKYLSSKNSHTVDSAMECLMNVCLASPSLFVSERVVQVLDTIFKNLDKKKIFTFFAALREILSIDQDIIREADAKLNSKNNKNKQVDLDVAVFKGHYDNMQNEGVTTCLSQRYLSYILQFTLSEDTSLSSQAFDILKSVVQQGLINPRMCFPTLLALEESPQPLYRDMAMNLHLELIQKHESLLEGLYIEGVMSLYKYRNLNNPSSLLLYKHSPLQNIYTIVARSKGTKSRKRFICRIAKMLELDSTHLVETSAHQAEFYTFICYALALLEYMAYDEVLTIIHYANAMLATNGPFIIQWLQTVGEDTVSKQANAIMLSNVILLKRYLTSTYAISETRIQNFDISKSFRDIKLPPRNQTLLPSFCVVGEEYATLYKKCIQLFEEENIANVVPVDDEQPSNKRKSAYSHSATIPDHLDAMDISEASPAKLRKL</sequence>
<reference evidence="8 10" key="1">
    <citation type="journal article" date="2011" name="Science">
        <title>Comparative functional genomics of the fission yeasts.</title>
        <authorList>
            <person name="Rhind N."/>
            <person name="Chen Z."/>
            <person name="Yassour M."/>
            <person name="Thompson D.A."/>
            <person name="Haas B.J."/>
            <person name="Habib N."/>
            <person name="Wapinski I."/>
            <person name="Roy S."/>
            <person name="Lin M.F."/>
            <person name="Heiman D.I."/>
            <person name="Young S.K."/>
            <person name="Furuya K."/>
            <person name="Guo Y."/>
            <person name="Pidoux A."/>
            <person name="Chen H.M."/>
            <person name="Robbertse B."/>
            <person name="Goldberg J.M."/>
            <person name="Aoki K."/>
            <person name="Bayne E.H."/>
            <person name="Berlin A.M."/>
            <person name="Desjardins C.A."/>
            <person name="Dobbs E."/>
            <person name="Dukaj L."/>
            <person name="Fan L."/>
            <person name="FitzGerald M.G."/>
            <person name="French C."/>
            <person name="Gujja S."/>
            <person name="Hansen K."/>
            <person name="Keifenheim D."/>
            <person name="Levin J.Z."/>
            <person name="Mosher R.A."/>
            <person name="Mueller C.A."/>
            <person name="Pfiffner J."/>
            <person name="Priest M."/>
            <person name="Russ C."/>
            <person name="Smialowska A."/>
            <person name="Swoboda P."/>
            <person name="Sykes S.M."/>
            <person name="Vaughn M."/>
            <person name="Vengrova S."/>
            <person name="Yoder R."/>
            <person name="Zeng Q."/>
            <person name="Allshire R."/>
            <person name="Baulcombe D."/>
            <person name="Birren B.W."/>
            <person name="Brown W."/>
            <person name="Ekwall K."/>
            <person name="Kellis M."/>
            <person name="Leatherwood J."/>
            <person name="Levin H."/>
            <person name="Margalit H."/>
            <person name="Martienssen R."/>
            <person name="Nieduszynski C.A."/>
            <person name="Spatafora J.W."/>
            <person name="Friedman N."/>
            <person name="Dalgaard J.Z."/>
            <person name="Baumann P."/>
            <person name="Niki H."/>
            <person name="Regev A."/>
            <person name="Nusbaum C."/>
        </authorList>
    </citation>
    <scope>NUCLEOTIDE SEQUENCE [LARGE SCALE GENOMIC DNA]</scope>
    <source>
        <strain evidence="10">yFS275 / FY16936</strain>
    </source>
</reference>
<evidence type="ECO:0000256" key="2">
    <source>
        <dbReference type="ARBA" id="ARBA00009252"/>
    </source>
</evidence>
<proteinExistence type="inferred from homology"/>
<evidence type="ECO:0000313" key="8">
    <source>
        <dbReference type="EMBL" id="EEB05769.2"/>
    </source>
</evidence>
<dbReference type="GO" id="GO:0001671">
    <property type="term" value="F:ATPase activator activity"/>
    <property type="evidence" value="ECO:0007669"/>
    <property type="project" value="EnsemblFungi"/>
</dbReference>
<dbReference type="InterPro" id="IPR016024">
    <property type="entry name" value="ARM-type_fold"/>
</dbReference>
<dbReference type="InterPro" id="IPR026003">
    <property type="entry name" value="Cohesin_HEAT"/>
</dbReference>
<dbReference type="EMBL" id="KE651166">
    <property type="protein sequence ID" value="EEB05769.2"/>
    <property type="molecule type" value="Genomic_DNA"/>
</dbReference>
<keyword evidence="3 6" id="KW-0677">Repeat</keyword>
<dbReference type="SMR" id="B6JWL8"/>
<dbReference type="GO" id="GO:0003697">
    <property type="term" value="F:single-stranded DNA binding"/>
    <property type="evidence" value="ECO:0007669"/>
    <property type="project" value="EnsemblFungi"/>
</dbReference>
<feature type="domain" description="Sister chromatid cohesion C-terminal" evidence="7">
    <location>
        <begin position="1287"/>
        <end position="1467"/>
    </location>
</feature>
<organism evidence="8 10">
    <name type="scientific">Schizosaccharomyces japonicus (strain yFS275 / FY16936)</name>
    <name type="common">Fission yeast</name>
    <dbReference type="NCBI Taxonomy" id="402676"/>
    <lineage>
        <taxon>Eukaryota</taxon>
        <taxon>Fungi</taxon>
        <taxon>Dikarya</taxon>
        <taxon>Ascomycota</taxon>
        <taxon>Taphrinomycotina</taxon>
        <taxon>Schizosaccharomycetes</taxon>
        <taxon>Schizosaccharomycetales</taxon>
        <taxon>Schizosaccharomycetaceae</taxon>
        <taxon>Schizosaccharomyces</taxon>
    </lineage>
</organism>
<dbReference type="eggNOG" id="KOG1020">
    <property type="taxonomic scope" value="Eukaryota"/>
</dbReference>
<dbReference type="RefSeq" id="XP_002172062.2">
    <property type="nucleotide sequence ID" value="XM_002172026.2"/>
</dbReference>
<dbReference type="GO" id="GO:0090694">
    <property type="term" value="C:Scc2-Scc4 cohesin loading complex"/>
    <property type="evidence" value="ECO:0000318"/>
    <property type="project" value="GO_Central"/>
</dbReference>
<dbReference type="OrthoDB" id="418242at2759"/>
<evidence type="ECO:0000256" key="3">
    <source>
        <dbReference type="ARBA" id="ARBA00022737"/>
    </source>
</evidence>
<dbReference type="GO" id="GO:0003690">
    <property type="term" value="F:double-stranded DNA binding"/>
    <property type="evidence" value="ECO:0007669"/>
    <property type="project" value="EnsemblFungi"/>
</dbReference>
<dbReference type="Proteomes" id="UP000001744">
    <property type="component" value="Unassembled WGS sequence"/>
</dbReference>
<accession>B6JWL8</accession>
<dbReference type="JaponicusDB" id="SJAG_00796">
    <property type="gene designation" value="mis4"/>
</dbReference>
<dbReference type="PANTHER" id="PTHR21704:SF18">
    <property type="entry name" value="NIPPED-B-LIKE PROTEIN"/>
    <property type="match status" value="1"/>
</dbReference>
<comment type="similarity">
    <text evidence="2 6">Belongs to the SCC2/Nipped-B family.</text>
</comment>
<protein>
    <recommendedName>
        <fullName evidence="6">Sister chromatid cohesion protein</fullName>
    </recommendedName>
</protein>
<dbReference type="GO" id="GO:1990342">
    <property type="term" value="C:heterochromatin island"/>
    <property type="evidence" value="ECO:0007669"/>
    <property type="project" value="EnsemblFungi"/>
</dbReference>
<evidence type="ECO:0000256" key="1">
    <source>
        <dbReference type="ARBA" id="ARBA00004123"/>
    </source>
</evidence>
<dbReference type="GeneID" id="7048870"/>
<name>B6JWL8_SCHJY</name>
<dbReference type="SUPFAM" id="SSF48371">
    <property type="entry name" value="ARM repeat"/>
    <property type="match status" value="1"/>
</dbReference>
<keyword evidence="5 6" id="KW-0131">Cell cycle</keyword>
<keyword evidence="10" id="KW-1185">Reference proteome</keyword>
<dbReference type="Pfam" id="PF12765">
    <property type="entry name" value="Cohesin_HEAT"/>
    <property type="match status" value="1"/>
</dbReference>
<dbReference type="GO" id="GO:0000070">
    <property type="term" value="P:mitotic sister chromatid segregation"/>
    <property type="evidence" value="ECO:0007669"/>
    <property type="project" value="EnsemblFungi"/>
</dbReference>
<dbReference type="InterPro" id="IPR011989">
    <property type="entry name" value="ARM-like"/>
</dbReference>
<dbReference type="GO" id="GO:0010468">
    <property type="term" value="P:regulation of gene expression"/>
    <property type="evidence" value="ECO:0007669"/>
    <property type="project" value="InterPro"/>
</dbReference>
<dbReference type="GO" id="GO:0034087">
    <property type="term" value="P:establishment of mitotic sister chromatid cohesion"/>
    <property type="evidence" value="ECO:0000318"/>
    <property type="project" value="GO_Central"/>
</dbReference>
<evidence type="ECO:0000259" key="7">
    <source>
        <dbReference type="Pfam" id="PF12830"/>
    </source>
</evidence>
<evidence type="ECO:0000256" key="5">
    <source>
        <dbReference type="ARBA" id="ARBA00023306"/>
    </source>
</evidence>
<comment type="subcellular location">
    <subcellularLocation>
        <location evidence="1 6">Nucleus</location>
    </subcellularLocation>
</comment>
<dbReference type="GO" id="GO:0071169">
    <property type="term" value="P:establishment of protein localization to chromatin"/>
    <property type="evidence" value="ECO:0000318"/>
    <property type="project" value="GO_Central"/>
</dbReference>
<dbReference type="Pfam" id="PF12830">
    <property type="entry name" value="Nipped-B_C"/>
    <property type="match status" value="1"/>
</dbReference>
<dbReference type="PANTHER" id="PTHR21704">
    <property type="entry name" value="NIPPED-B-LIKE PROTEIN DELANGIN SCC2-RELATED"/>
    <property type="match status" value="1"/>
</dbReference>
<dbReference type="GO" id="GO:0061775">
    <property type="term" value="F:cohesin loader activity"/>
    <property type="evidence" value="ECO:0007669"/>
    <property type="project" value="EnsemblFungi"/>
</dbReference>
<dbReference type="Gene3D" id="1.25.10.10">
    <property type="entry name" value="Leucine-rich Repeat Variant"/>
    <property type="match status" value="1"/>
</dbReference>